<keyword evidence="2" id="KW-1185">Reference proteome</keyword>
<gene>
    <name evidence="1" type="ORF">J4Q44_G00157030</name>
</gene>
<dbReference type="AlphaFoldDB" id="A0AAN8LQK9"/>
<sequence length="73" mass="8432">MLETFNSAKVAKVKRFQPFGLCFLVLLSLQMSRIKQYSWKYAQSGTCATTHMLKPPVCLRTYMCPAQCLYTMK</sequence>
<dbReference type="Proteomes" id="UP001356427">
    <property type="component" value="Unassembled WGS sequence"/>
</dbReference>
<accession>A0AAN8LQK9</accession>
<dbReference type="EMBL" id="JAGTTL010000013">
    <property type="protein sequence ID" value="KAK6314244.1"/>
    <property type="molecule type" value="Genomic_DNA"/>
</dbReference>
<evidence type="ECO:0000313" key="2">
    <source>
        <dbReference type="Proteomes" id="UP001356427"/>
    </source>
</evidence>
<evidence type="ECO:0000313" key="1">
    <source>
        <dbReference type="EMBL" id="KAK6314244.1"/>
    </source>
</evidence>
<protein>
    <submittedName>
        <fullName evidence="1">Uncharacterized protein</fullName>
    </submittedName>
</protein>
<comment type="caution">
    <text evidence="1">The sequence shown here is derived from an EMBL/GenBank/DDBJ whole genome shotgun (WGS) entry which is preliminary data.</text>
</comment>
<proteinExistence type="predicted"/>
<organism evidence="1 2">
    <name type="scientific">Coregonus suidteri</name>
    <dbReference type="NCBI Taxonomy" id="861788"/>
    <lineage>
        <taxon>Eukaryota</taxon>
        <taxon>Metazoa</taxon>
        <taxon>Chordata</taxon>
        <taxon>Craniata</taxon>
        <taxon>Vertebrata</taxon>
        <taxon>Euteleostomi</taxon>
        <taxon>Actinopterygii</taxon>
        <taxon>Neopterygii</taxon>
        <taxon>Teleostei</taxon>
        <taxon>Protacanthopterygii</taxon>
        <taxon>Salmoniformes</taxon>
        <taxon>Salmonidae</taxon>
        <taxon>Coregoninae</taxon>
        <taxon>Coregonus</taxon>
    </lineage>
</organism>
<name>A0AAN8LQK9_9TELE</name>
<reference evidence="1 2" key="1">
    <citation type="submission" date="2021-04" db="EMBL/GenBank/DDBJ databases">
        <authorList>
            <person name="De Guttry C."/>
            <person name="Zahm M."/>
            <person name="Klopp C."/>
            <person name="Cabau C."/>
            <person name="Louis A."/>
            <person name="Berthelot C."/>
            <person name="Parey E."/>
            <person name="Roest Crollius H."/>
            <person name="Montfort J."/>
            <person name="Robinson-Rechavi M."/>
            <person name="Bucao C."/>
            <person name="Bouchez O."/>
            <person name="Gislard M."/>
            <person name="Lluch J."/>
            <person name="Milhes M."/>
            <person name="Lampietro C."/>
            <person name="Lopez Roques C."/>
            <person name="Donnadieu C."/>
            <person name="Braasch I."/>
            <person name="Desvignes T."/>
            <person name="Postlethwait J."/>
            <person name="Bobe J."/>
            <person name="Wedekind C."/>
            <person name="Guiguen Y."/>
        </authorList>
    </citation>
    <scope>NUCLEOTIDE SEQUENCE [LARGE SCALE GENOMIC DNA]</scope>
    <source>
        <strain evidence="1">Cs_M1</strain>
        <tissue evidence="1">Blood</tissue>
    </source>
</reference>